<comment type="caution">
    <text evidence="1">The sequence shown here is derived from an EMBL/GenBank/DDBJ whole genome shotgun (WGS) entry which is preliminary data.</text>
</comment>
<dbReference type="Proteomes" id="UP000533639">
    <property type="component" value="Unassembled WGS sequence"/>
</dbReference>
<evidence type="ECO:0000313" key="1">
    <source>
        <dbReference type="EMBL" id="CAC9972894.1"/>
    </source>
</evidence>
<accession>A0A9N8IYM2</accession>
<sequence>MSEIKLNKHQEMFIANLRKGKTFEIPNVKHYMEQAELNDLSFYETIRNYGGKPIVNQNFEDKVTSMIINFNSPIVKVKSDFSRITKSRVEEMVSAVYGGSYHLKGEDMAKDNHIVITNDDKEESVYLGNLISQFLFKD</sequence>
<protein>
    <submittedName>
        <fullName evidence="1">Uncharacterized protein</fullName>
    </submittedName>
</protein>
<proteinExistence type="predicted"/>
<gene>
    <name evidence="1" type="ORF">FLAPXU55_00573</name>
</gene>
<dbReference type="RefSeq" id="WP_180856489.1">
    <property type="nucleotide sequence ID" value="NZ_CAIJDE010000028.1"/>
</dbReference>
<dbReference type="EMBL" id="CAIJDE010000028">
    <property type="protein sequence ID" value="CAC9972894.1"/>
    <property type="molecule type" value="Genomic_DNA"/>
</dbReference>
<keyword evidence="2" id="KW-1185">Reference proteome</keyword>
<name>A0A9N8IYM2_9FLAO</name>
<evidence type="ECO:0000313" key="2">
    <source>
        <dbReference type="Proteomes" id="UP000533639"/>
    </source>
</evidence>
<dbReference type="AlphaFoldDB" id="A0A9N8IYM2"/>
<reference evidence="1 2" key="1">
    <citation type="submission" date="2020-06" db="EMBL/GenBank/DDBJ databases">
        <authorList>
            <person name="Criscuolo A."/>
        </authorList>
    </citation>
    <scope>NUCLEOTIDE SEQUENCE [LARGE SCALE GENOMIC DNA]</scope>
    <source>
        <strain evidence="1">PXU-55</strain>
    </source>
</reference>
<organism evidence="1 2">
    <name type="scientific">Flavobacterium panici</name>
    <dbReference type="NCBI Taxonomy" id="2654843"/>
    <lineage>
        <taxon>Bacteria</taxon>
        <taxon>Pseudomonadati</taxon>
        <taxon>Bacteroidota</taxon>
        <taxon>Flavobacteriia</taxon>
        <taxon>Flavobacteriales</taxon>
        <taxon>Flavobacteriaceae</taxon>
        <taxon>Flavobacterium</taxon>
    </lineage>
</organism>